<evidence type="ECO:0000256" key="1">
    <source>
        <dbReference type="SAM" id="MobiDB-lite"/>
    </source>
</evidence>
<gene>
    <name evidence="2" type="ORF">CYNAS_LOCUS21874</name>
</gene>
<feature type="region of interest" description="Disordered" evidence="1">
    <location>
        <begin position="135"/>
        <end position="185"/>
    </location>
</feature>
<feature type="compositionally biased region" description="Polar residues" evidence="1">
    <location>
        <begin position="146"/>
        <end position="159"/>
    </location>
</feature>
<evidence type="ECO:0000313" key="3">
    <source>
        <dbReference type="Proteomes" id="UP001176961"/>
    </source>
</evidence>
<dbReference type="EMBL" id="CATQJL010000326">
    <property type="protein sequence ID" value="CAJ0609891.1"/>
    <property type="molecule type" value="Genomic_DNA"/>
</dbReference>
<evidence type="ECO:0000313" key="2">
    <source>
        <dbReference type="EMBL" id="CAJ0609891.1"/>
    </source>
</evidence>
<accession>A0AA36MES8</accession>
<name>A0AA36MES8_CYLNA</name>
<organism evidence="2 3">
    <name type="scientific">Cylicocyclus nassatus</name>
    <name type="common">Nematode worm</name>
    <dbReference type="NCBI Taxonomy" id="53992"/>
    <lineage>
        <taxon>Eukaryota</taxon>
        <taxon>Metazoa</taxon>
        <taxon>Ecdysozoa</taxon>
        <taxon>Nematoda</taxon>
        <taxon>Chromadorea</taxon>
        <taxon>Rhabditida</taxon>
        <taxon>Rhabditina</taxon>
        <taxon>Rhabditomorpha</taxon>
        <taxon>Strongyloidea</taxon>
        <taxon>Strongylidae</taxon>
        <taxon>Cylicocyclus</taxon>
    </lineage>
</organism>
<proteinExistence type="predicted"/>
<feature type="compositionally biased region" description="Basic residues" evidence="1">
    <location>
        <begin position="162"/>
        <end position="173"/>
    </location>
</feature>
<protein>
    <submittedName>
        <fullName evidence="2">Uncharacterized protein</fullName>
    </submittedName>
</protein>
<dbReference type="Proteomes" id="UP001176961">
    <property type="component" value="Unassembled WGS sequence"/>
</dbReference>
<sequence length="185" mass="20338">MSMLEDLLYFSSPLINSPPNANAPQEEGSLCEVDVNAEKGLIRATDQEEIDEIIEKFRSNLAASMDSELQNLKKLLLSKNSGPEWSQSTSKVSFSTLLSHPSFSKASTSTPLSQNVRSLLYKEVGLRPMDPAYYIASDCGSDDEPTTTQNNSNAHQNPGKSGTKKKTANRKKAKGENSSRHGHRY</sequence>
<reference evidence="2" key="1">
    <citation type="submission" date="2023-07" db="EMBL/GenBank/DDBJ databases">
        <authorList>
            <consortium name="CYATHOMIX"/>
        </authorList>
    </citation>
    <scope>NUCLEOTIDE SEQUENCE</scope>
    <source>
        <strain evidence="2">N/A</strain>
    </source>
</reference>
<dbReference type="AlphaFoldDB" id="A0AA36MES8"/>
<comment type="caution">
    <text evidence="2">The sequence shown here is derived from an EMBL/GenBank/DDBJ whole genome shotgun (WGS) entry which is preliminary data.</text>
</comment>
<keyword evidence="3" id="KW-1185">Reference proteome</keyword>